<dbReference type="FunFam" id="3.30.200.20:FF:000309">
    <property type="entry name" value="Leucine-rich repeat receptor protein kinase MSP1"/>
    <property type="match status" value="1"/>
</dbReference>
<keyword evidence="3" id="KW-0723">Serine/threonine-protein kinase</keyword>
<keyword evidence="6" id="KW-0808">Transferase</keyword>
<dbReference type="AlphaFoldDB" id="A0AAW0JU28"/>
<comment type="catalytic activity">
    <reaction evidence="17">
        <text>L-threonyl-[protein] + ATP = O-phospho-L-threonyl-[protein] + ADP + H(+)</text>
        <dbReference type="Rhea" id="RHEA:46608"/>
        <dbReference type="Rhea" id="RHEA-COMP:11060"/>
        <dbReference type="Rhea" id="RHEA-COMP:11605"/>
        <dbReference type="ChEBI" id="CHEBI:15378"/>
        <dbReference type="ChEBI" id="CHEBI:30013"/>
        <dbReference type="ChEBI" id="CHEBI:30616"/>
        <dbReference type="ChEBI" id="CHEBI:61977"/>
        <dbReference type="ChEBI" id="CHEBI:456216"/>
        <dbReference type="EC" id="2.7.11.1"/>
    </reaction>
</comment>
<keyword evidence="9" id="KW-0677">Repeat</keyword>
<dbReference type="InterPro" id="IPR000719">
    <property type="entry name" value="Prot_kinase_dom"/>
</dbReference>
<dbReference type="Gene3D" id="1.10.510.10">
    <property type="entry name" value="Transferase(Phosphotransferase) domain 1"/>
    <property type="match status" value="1"/>
</dbReference>
<evidence type="ECO:0000256" key="9">
    <source>
        <dbReference type="ARBA" id="ARBA00022737"/>
    </source>
</evidence>
<accession>A0AAW0JU28</accession>
<protein>
    <recommendedName>
        <fullName evidence="2">non-specific serine/threonine protein kinase</fullName>
        <ecNumber evidence="2">2.7.11.1</ecNumber>
    </recommendedName>
</protein>
<comment type="catalytic activity">
    <reaction evidence="18">
        <text>L-seryl-[protein] + ATP = O-phospho-L-seryl-[protein] + ADP + H(+)</text>
        <dbReference type="Rhea" id="RHEA:17989"/>
        <dbReference type="Rhea" id="RHEA-COMP:9863"/>
        <dbReference type="Rhea" id="RHEA-COMP:11604"/>
        <dbReference type="ChEBI" id="CHEBI:15378"/>
        <dbReference type="ChEBI" id="CHEBI:29999"/>
        <dbReference type="ChEBI" id="CHEBI:30616"/>
        <dbReference type="ChEBI" id="CHEBI:83421"/>
        <dbReference type="ChEBI" id="CHEBI:456216"/>
        <dbReference type="EC" id="2.7.11.1"/>
    </reaction>
</comment>
<keyword evidence="4" id="KW-0597">Phosphoprotein</keyword>
<evidence type="ECO:0000256" key="19">
    <source>
        <dbReference type="SAM" id="Phobius"/>
    </source>
</evidence>
<evidence type="ECO:0000256" key="1">
    <source>
        <dbReference type="ARBA" id="ARBA00004479"/>
    </source>
</evidence>
<proteinExistence type="predicted"/>
<keyword evidence="22" id="KW-1185">Reference proteome</keyword>
<evidence type="ECO:0000256" key="12">
    <source>
        <dbReference type="ARBA" id="ARBA00022840"/>
    </source>
</evidence>
<dbReference type="PANTHER" id="PTHR48005:SF16">
    <property type="entry name" value="MDIS1-INTERACTING RECEPTOR LIKE KINASE 2-LIKE ISOFORM X1"/>
    <property type="match status" value="1"/>
</dbReference>
<keyword evidence="11 21" id="KW-0418">Kinase</keyword>
<evidence type="ECO:0000256" key="10">
    <source>
        <dbReference type="ARBA" id="ARBA00022741"/>
    </source>
</evidence>
<evidence type="ECO:0000313" key="22">
    <source>
        <dbReference type="Proteomes" id="UP000237347"/>
    </source>
</evidence>
<dbReference type="GO" id="GO:0005524">
    <property type="term" value="F:ATP binding"/>
    <property type="evidence" value="ECO:0007669"/>
    <property type="project" value="UniProtKB-KW"/>
</dbReference>
<reference evidence="21 22" key="1">
    <citation type="journal article" date="2018" name="Sci. Data">
        <title>The draft genome sequence of cork oak.</title>
        <authorList>
            <person name="Ramos A.M."/>
            <person name="Usie A."/>
            <person name="Barbosa P."/>
            <person name="Barros P.M."/>
            <person name="Capote T."/>
            <person name="Chaves I."/>
            <person name="Simoes F."/>
            <person name="Abreu I."/>
            <person name="Carrasquinho I."/>
            <person name="Faro C."/>
            <person name="Guimaraes J.B."/>
            <person name="Mendonca D."/>
            <person name="Nobrega F."/>
            <person name="Rodrigues L."/>
            <person name="Saibo N.J.M."/>
            <person name="Varela M.C."/>
            <person name="Egas C."/>
            <person name="Matos J."/>
            <person name="Miguel C.M."/>
            <person name="Oliveira M.M."/>
            <person name="Ricardo C.P."/>
            <person name="Goncalves S."/>
        </authorList>
    </citation>
    <scope>NUCLEOTIDE SEQUENCE [LARGE SCALE GENOMIC DNA]</scope>
    <source>
        <strain evidence="22">cv. HL8</strain>
    </source>
</reference>
<dbReference type="Gene3D" id="3.30.200.20">
    <property type="entry name" value="Phosphorylase Kinase, domain 1"/>
    <property type="match status" value="1"/>
</dbReference>
<evidence type="ECO:0000256" key="11">
    <source>
        <dbReference type="ARBA" id="ARBA00022777"/>
    </source>
</evidence>
<comment type="subcellular location">
    <subcellularLocation>
        <location evidence="1">Membrane</location>
        <topology evidence="1">Single-pass type I membrane protein</topology>
    </subcellularLocation>
</comment>
<dbReference type="PANTHER" id="PTHR48005">
    <property type="entry name" value="LEUCINE RICH REPEAT KINASE 2"/>
    <property type="match status" value="1"/>
</dbReference>
<keyword evidence="7 19" id="KW-0812">Transmembrane</keyword>
<keyword evidence="15 21" id="KW-0675">Receptor</keyword>
<evidence type="ECO:0000256" key="5">
    <source>
        <dbReference type="ARBA" id="ARBA00022614"/>
    </source>
</evidence>
<evidence type="ECO:0000256" key="6">
    <source>
        <dbReference type="ARBA" id="ARBA00022679"/>
    </source>
</evidence>
<evidence type="ECO:0000256" key="7">
    <source>
        <dbReference type="ARBA" id="ARBA00022692"/>
    </source>
</evidence>
<dbReference type="GO" id="GO:0004674">
    <property type="term" value="F:protein serine/threonine kinase activity"/>
    <property type="evidence" value="ECO:0007669"/>
    <property type="project" value="UniProtKB-KW"/>
</dbReference>
<keyword evidence="16" id="KW-0325">Glycoprotein</keyword>
<evidence type="ECO:0000256" key="3">
    <source>
        <dbReference type="ARBA" id="ARBA00022527"/>
    </source>
</evidence>
<dbReference type="InterPro" id="IPR011009">
    <property type="entry name" value="Kinase-like_dom_sf"/>
</dbReference>
<dbReference type="GO" id="GO:0016020">
    <property type="term" value="C:membrane"/>
    <property type="evidence" value="ECO:0007669"/>
    <property type="project" value="UniProtKB-SubCell"/>
</dbReference>
<keyword evidence="10" id="KW-0547">Nucleotide-binding</keyword>
<evidence type="ECO:0000256" key="4">
    <source>
        <dbReference type="ARBA" id="ARBA00022553"/>
    </source>
</evidence>
<feature type="domain" description="Protein kinase" evidence="20">
    <location>
        <begin position="105"/>
        <end position="346"/>
    </location>
</feature>
<dbReference type="SUPFAM" id="SSF56112">
    <property type="entry name" value="Protein kinase-like (PK-like)"/>
    <property type="match status" value="1"/>
</dbReference>
<evidence type="ECO:0000256" key="2">
    <source>
        <dbReference type="ARBA" id="ARBA00012513"/>
    </source>
</evidence>
<feature type="transmembrane region" description="Helical" evidence="19">
    <location>
        <begin position="66"/>
        <end position="85"/>
    </location>
</feature>
<dbReference type="EMBL" id="PKMF04000460">
    <property type="protein sequence ID" value="KAK7830523.1"/>
    <property type="molecule type" value="Genomic_DNA"/>
</dbReference>
<name>A0AAW0JU28_QUESU</name>
<gene>
    <name evidence="21" type="primary">MIK2_36</name>
    <name evidence="21" type="ORF">CFP56_028110</name>
</gene>
<evidence type="ECO:0000256" key="15">
    <source>
        <dbReference type="ARBA" id="ARBA00023170"/>
    </source>
</evidence>
<keyword evidence="8" id="KW-0732">Signal</keyword>
<keyword evidence="13 19" id="KW-1133">Transmembrane helix</keyword>
<evidence type="ECO:0000256" key="17">
    <source>
        <dbReference type="ARBA" id="ARBA00047899"/>
    </source>
</evidence>
<evidence type="ECO:0000256" key="14">
    <source>
        <dbReference type="ARBA" id="ARBA00023136"/>
    </source>
</evidence>
<evidence type="ECO:0000256" key="16">
    <source>
        <dbReference type="ARBA" id="ARBA00023180"/>
    </source>
</evidence>
<evidence type="ECO:0000256" key="8">
    <source>
        <dbReference type="ARBA" id="ARBA00022729"/>
    </source>
</evidence>
<evidence type="ECO:0000256" key="18">
    <source>
        <dbReference type="ARBA" id="ARBA00048679"/>
    </source>
</evidence>
<keyword evidence="5" id="KW-0433">Leucine-rich repeat</keyword>
<keyword evidence="12" id="KW-0067">ATP-binding</keyword>
<dbReference type="EC" id="2.7.11.1" evidence="2"/>
<organism evidence="21 22">
    <name type="scientific">Quercus suber</name>
    <name type="common">Cork oak</name>
    <dbReference type="NCBI Taxonomy" id="58331"/>
    <lineage>
        <taxon>Eukaryota</taxon>
        <taxon>Viridiplantae</taxon>
        <taxon>Streptophyta</taxon>
        <taxon>Embryophyta</taxon>
        <taxon>Tracheophyta</taxon>
        <taxon>Spermatophyta</taxon>
        <taxon>Magnoliopsida</taxon>
        <taxon>eudicotyledons</taxon>
        <taxon>Gunneridae</taxon>
        <taxon>Pentapetalae</taxon>
        <taxon>rosids</taxon>
        <taxon>fabids</taxon>
        <taxon>Fagales</taxon>
        <taxon>Fagaceae</taxon>
        <taxon>Quercus</taxon>
    </lineage>
</organism>
<dbReference type="Pfam" id="PF00069">
    <property type="entry name" value="Pkinase"/>
    <property type="match status" value="1"/>
</dbReference>
<sequence length="346" mass="39968">MYVHTQKTYVNLSYNSLEGQIPDVFKNYSYDTLIDNNDLCGDIKSFLPCFSSFPNKNTSIDYKIKILVPLSFFLMLSLLGCFFIYRCRVRKIEPESGETKNGDIFLIWNYDGKIAYEDIIRATEDFDIRYCIGIDTQLPSGKVVALNKFHRLETEELSLDKSFKSEVKMLTEIRHRNIVKLNGYCLHKHCMFLVSEYMERGSLFCVLSNNVEAVELDWIRRMNVIKSIAHALSCMHHECVLVIVHRDINSNNILLNFELEASISDFGTAKLLDPNSSNQTLIAETYGYIAPSELFFSYSTLHFHLLFKMANNEKGVPRISFSQEANSEYFTCSLNMAIELPRNPYN</sequence>
<comment type="caution">
    <text evidence="21">The sequence shown here is derived from an EMBL/GenBank/DDBJ whole genome shotgun (WGS) entry which is preliminary data.</text>
</comment>
<dbReference type="InterPro" id="IPR051420">
    <property type="entry name" value="Ser_Thr_Kinases_DiverseReg"/>
</dbReference>
<evidence type="ECO:0000256" key="13">
    <source>
        <dbReference type="ARBA" id="ARBA00022989"/>
    </source>
</evidence>
<evidence type="ECO:0000259" key="20">
    <source>
        <dbReference type="PROSITE" id="PS50011"/>
    </source>
</evidence>
<dbReference type="PROSITE" id="PS50011">
    <property type="entry name" value="PROTEIN_KINASE_DOM"/>
    <property type="match status" value="1"/>
</dbReference>
<keyword evidence="14 19" id="KW-0472">Membrane</keyword>
<evidence type="ECO:0000313" key="21">
    <source>
        <dbReference type="EMBL" id="KAK7830523.1"/>
    </source>
</evidence>
<dbReference type="Proteomes" id="UP000237347">
    <property type="component" value="Unassembled WGS sequence"/>
</dbReference>